<dbReference type="EMBL" id="CADCVE010000025">
    <property type="protein sequence ID" value="CAA9448816.1"/>
    <property type="molecule type" value="Genomic_DNA"/>
</dbReference>
<accession>A0A6J4QM06</accession>
<organism evidence="1">
    <name type="scientific">uncultured Rubrobacteraceae bacterium</name>
    <dbReference type="NCBI Taxonomy" id="349277"/>
    <lineage>
        <taxon>Bacteria</taxon>
        <taxon>Bacillati</taxon>
        <taxon>Actinomycetota</taxon>
        <taxon>Rubrobacteria</taxon>
        <taxon>Rubrobacterales</taxon>
        <taxon>Rubrobacteraceae</taxon>
        <taxon>environmental samples</taxon>
    </lineage>
</organism>
<protein>
    <submittedName>
        <fullName evidence="1">Uncharacterized protein</fullName>
    </submittedName>
</protein>
<reference evidence="1" key="1">
    <citation type="submission" date="2020-02" db="EMBL/GenBank/DDBJ databases">
        <authorList>
            <person name="Meier V. D."/>
        </authorList>
    </citation>
    <scope>NUCLEOTIDE SEQUENCE</scope>
    <source>
        <strain evidence="1">AVDCRST_MAG28</strain>
    </source>
</reference>
<gene>
    <name evidence="1" type="ORF">AVDCRST_MAG28-1150</name>
</gene>
<dbReference type="AlphaFoldDB" id="A0A6J4QM06"/>
<sequence>MQRLAPALQGTKTYYYDPRERNSMLIRTQYWEKTDAEEAL</sequence>
<evidence type="ECO:0000313" key="1">
    <source>
        <dbReference type="EMBL" id="CAA9448816.1"/>
    </source>
</evidence>
<name>A0A6J4QM06_9ACTN</name>
<proteinExistence type="predicted"/>